<proteinExistence type="predicted"/>
<name>A0A6J7ZQP4_PLARU</name>
<dbReference type="Proteomes" id="UP000196521">
    <property type="component" value="Unassembled WGS sequence"/>
</dbReference>
<reference evidence="2" key="1">
    <citation type="submission" date="2020-05" db="EMBL/GenBank/DDBJ databases">
        <authorList>
            <consortium name="Genoscope - CEA"/>
            <person name="William W."/>
        </authorList>
    </citation>
    <scope>NUCLEOTIDE SEQUENCE [LARGE SCALE GENOMIC DNA]</scope>
    <source>
        <strain evidence="2">PCC 7821</strain>
    </source>
</reference>
<organism evidence="2 3">
    <name type="scientific">Planktothrix rubescens CCAP 1459/22</name>
    <dbReference type="NCBI Taxonomy" id="329571"/>
    <lineage>
        <taxon>Bacteria</taxon>
        <taxon>Bacillati</taxon>
        <taxon>Cyanobacteriota</taxon>
        <taxon>Cyanophyceae</taxon>
        <taxon>Oscillatoriophycideae</taxon>
        <taxon>Oscillatoriales</taxon>
        <taxon>Microcoleaceae</taxon>
        <taxon>Planktothrix</taxon>
    </lineage>
</organism>
<sequence>MSDLSSPTKVKEALHQSLQGLGKIESCALLDYPAYPNIGDHLIWIGTIFYLSEVLKAQIKYSATFTGFSGELMNQKAGKVPILLQGGGNLGDLWLPHQNFREMIISQYPDRPIFILPQSIYFSDPNKLRKTADVFNSHPQLTIFARDNYSYQIASDHFNQCQVIKAPDMFFQMMNLPDIPINIKPESSILYFCRQDKEFNQGFSPDSLGISDLVIEDWVSYTWMAKAPEDWPIYIPGMVRLIREGWQRGFATPREWLSRQKWEYLHPYVSQFRDMDQPELHRRSWSMMHSGMYQMLKYRLVITNRLHGHILCILLGIPHVFMPNSYYKNDLFYQTWTHQIPFCRFVKEPSQVKSAVEELLTLFPR</sequence>
<gene>
    <name evidence="2" type="ORF">PLAN_50175</name>
</gene>
<dbReference type="Pfam" id="PF04230">
    <property type="entry name" value="PS_pyruv_trans"/>
    <property type="match status" value="1"/>
</dbReference>
<comment type="caution">
    <text evidence="2">The sequence shown here is derived from an EMBL/GenBank/DDBJ whole genome shotgun (WGS) entry which is preliminary data.</text>
</comment>
<protein>
    <recommendedName>
        <fullName evidence="1">Polysaccharide pyruvyl transferase domain-containing protein</fullName>
    </recommendedName>
</protein>
<dbReference type="AlphaFoldDB" id="A0A6J7ZQP4"/>
<evidence type="ECO:0000313" key="3">
    <source>
        <dbReference type="Proteomes" id="UP000196521"/>
    </source>
</evidence>
<evidence type="ECO:0000313" key="2">
    <source>
        <dbReference type="EMBL" id="CAC5344970.1"/>
    </source>
</evidence>
<dbReference type="InterPro" id="IPR007345">
    <property type="entry name" value="Polysacch_pyruvyl_Trfase"/>
</dbReference>
<dbReference type="RefSeq" id="WP_026798207.1">
    <property type="nucleotide sequence ID" value="NZ_LR812491.1"/>
</dbReference>
<feature type="domain" description="Polysaccharide pyruvyl transferase" evidence="1">
    <location>
        <begin position="37"/>
        <end position="325"/>
    </location>
</feature>
<keyword evidence="3" id="KW-1185">Reference proteome</keyword>
<dbReference type="EMBL" id="CZCZ02000015">
    <property type="protein sequence ID" value="CAC5344970.1"/>
    <property type="molecule type" value="Genomic_DNA"/>
</dbReference>
<evidence type="ECO:0000259" key="1">
    <source>
        <dbReference type="Pfam" id="PF04230"/>
    </source>
</evidence>
<accession>A0A6J7ZQP4</accession>